<accession>A0A7D9MAG4</accession>
<evidence type="ECO:0000256" key="1">
    <source>
        <dbReference type="SAM" id="MobiDB-lite"/>
    </source>
</evidence>
<keyword evidence="3" id="KW-1185">Reference proteome</keyword>
<dbReference type="AlphaFoldDB" id="A0A7D9MAG4"/>
<feature type="compositionally biased region" description="Basic residues" evidence="1">
    <location>
        <begin position="8"/>
        <end position="19"/>
    </location>
</feature>
<evidence type="ECO:0000313" key="2">
    <source>
        <dbReference type="EMBL" id="CAB4043420.1"/>
    </source>
</evidence>
<dbReference type="Proteomes" id="UP001152795">
    <property type="component" value="Unassembled WGS sequence"/>
</dbReference>
<sequence length="121" mass="13604">MAESKSRPVPKRRSVHLGTHRGDEFSTTDLYGSGQDLQTESCPGQCGLPSCVQQKNSDVSADQKNRDSTLPRLLYDLDEACKKYLNDVEKSNLANACMFAASSPNRKYRILKFFELLENNK</sequence>
<gene>
    <name evidence="2" type="ORF">PACLA_8A088573</name>
</gene>
<comment type="caution">
    <text evidence="2">The sequence shown here is derived from an EMBL/GenBank/DDBJ whole genome shotgun (WGS) entry which is preliminary data.</text>
</comment>
<proteinExistence type="predicted"/>
<reference evidence="2" key="1">
    <citation type="submission" date="2020-04" db="EMBL/GenBank/DDBJ databases">
        <authorList>
            <person name="Alioto T."/>
            <person name="Alioto T."/>
            <person name="Gomez Garrido J."/>
        </authorList>
    </citation>
    <scope>NUCLEOTIDE SEQUENCE</scope>
    <source>
        <strain evidence="2">A484AB</strain>
    </source>
</reference>
<dbReference type="EMBL" id="CACRXK020032315">
    <property type="protein sequence ID" value="CAB4043420.1"/>
    <property type="molecule type" value="Genomic_DNA"/>
</dbReference>
<protein>
    <submittedName>
        <fullName evidence="2">Uncharacterized protein</fullName>
    </submittedName>
</protein>
<feature type="region of interest" description="Disordered" evidence="1">
    <location>
        <begin position="1"/>
        <end position="32"/>
    </location>
</feature>
<name>A0A7D9MAG4_PARCT</name>
<evidence type="ECO:0000313" key="3">
    <source>
        <dbReference type="Proteomes" id="UP001152795"/>
    </source>
</evidence>
<organism evidence="2 3">
    <name type="scientific">Paramuricea clavata</name>
    <name type="common">Red gorgonian</name>
    <name type="synonym">Violescent sea-whip</name>
    <dbReference type="NCBI Taxonomy" id="317549"/>
    <lineage>
        <taxon>Eukaryota</taxon>
        <taxon>Metazoa</taxon>
        <taxon>Cnidaria</taxon>
        <taxon>Anthozoa</taxon>
        <taxon>Octocorallia</taxon>
        <taxon>Malacalcyonacea</taxon>
        <taxon>Plexauridae</taxon>
        <taxon>Paramuricea</taxon>
    </lineage>
</organism>
<feature type="non-terminal residue" evidence="2">
    <location>
        <position position="1"/>
    </location>
</feature>